<name>A0A6L9QUS9_9ACTN</name>
<dbReference type="RefSeq" id="WP_163062820.1">
    <property type="nucleotide sequence ID" value="NZ_JAAGLI010001030.1"/>
</dbReference>
<organism evidence="1 2">
    <name type="scientific">Actinomadura bangladeshensis</name>
    <dbReference type="NCBI Taxonomy" id="453573"/>
    <lineage>
        <taxon>Bacteria</taxon>
        <taxon>Bacillati</taxon>
        <taxon>Actinomycetota</taxon>
        <taxon>Actinomycetes</taxon>
        <taxon>Streptosporangiales</taxon>
        <taxon>Thermomonosporaceae</taxon>
        <taxon>Actinomadura</taxon>
    </lineage>
</organism>
<sequence>MNSVAPLVPLEPYPVADAVHVLDGDVASDALGIGHDLLADHNSVPSACRTAPIASAAFELGVACPEMG</sequence>
<accession>A0A6L9QUS9</accession>
<dbReference type="EMBL" id="JAAGLI010001030">
    <property type="protein sequence ID" value="NEA28363.1"/>
    <property type="molecule type" value="Genomic_DNA"/>
</dbReference>
<dbReference type="Proteomes" id="UP000475532">
    <property type="component" value="Unassembled WGS sequence"/>
</dbReference>
<proteinExistence type="predicted"/>
<reference evidence="1 2" key="1">
    <citation type="submission" date="2020-01" db="EMBL/GenBank/DDBJ databases">
        <title>Insect and environment-associated Actinomycetes.</title>
        <authorList>
            <person name="Currrie C."/>
            <person name="Chevrette M."/>
            <person name="Carlson C."/>
            <person name="Stubbendieck R."/>
            <person name="Wendt-Pienkowski E."/>
        </authorList>
    </citation>
    <scope>NUCLEOTIDE SEQUENCE [LARGE SCALE GENOMIC DNA]</scope>
    <source>
        <strain evidence="1 2">SID10258</strain>
    </source>
</reference>
<protein>
    <submittedName>
        <fullName evidence="1">Uncharacterized protein</fullName>
    </submittedName>
</protein>
<dbReference type="AlphaFoldDB" id="A0A6L9QUS9"/>
<evidence type="ECO:0000313" key="1">
    <source>
        <dbReference type="EMBL" id="NEA28363.1"/>
    </source>
</evidence>
<evidence type="ECO:0000313" key="2">
    <source>
        <dbReference type="Proteomes" id="UP000475532"/>
    </source>
</evidence>
<comment type="caution">
    <text evidence="1">The sequence shown here is derived from an EMBL/GenBank/DDBJ whole genome shotgun (WGS) entry which is preliminary data.</text>
</comment>
<gene>
    <name evidence="1" type="ORF">G3I70_38580</name>
</gene>